<evidence type="ECO:0000256" key="7">
    <source>
        <dbReference type="RuleBase" id="RU000382"/>
    </source>
</evidence>
<dbReference type="STRING" id="641025.SAMN05421507_13224"/>
<dbReference type="AlphaFoldDB" id="A0A1H0X3M1"/>
<feature type="modified residue" description="N6-(pyridoxal phosphate)lysine" evidence="6">
    <location>
        <position position="236"/>
    </location>
</feature>
<dbReference type="Gene3D" id="3.40.640.10">
    <property type="entry name" value="Type I PLP-dependent aspartate aminotransferase-like (Major domain)"/>
    <property type="match status" value="1"/>
</dbReference>
<comment type="cofactor">
    <cofactor evidence="1 6 7">
        <name>pyridoxal 5'-phosphate</name>
        <dbReference type="ChEBI" id="CHEBI:597326"/>
    </cofactor>
</comment>
<dbReference type="InterPro" id="IPR015424">
    <property type="entry name" value="PyrdxlP-dep_Trfase"/>
</dbReference>
<dbReference type="InterPro" id="IPR051151">
    <property type="entry name" value="Group_II_Decarboxylase"/>
</dbReference>
<dbReference type="PANTHER" id="PTHR46101:SF2">
    <property type="entry name" value="SERINE DECARBOXYLASE"/>
    <property type="match status" value="1"/>
</dbReference>
<dbReference type="SUPFAM" id="SSF53383">
    <property type="entry name" value="PLP-dependent transferases"/>
    <property type="match status" value="1"/>
</dbReference>
<dbReference type="GO" id="GO:0030170">
    <property type="term" value="F:pyridoxal phosphate binding"/>
    <property type="evidence" value="ECO:0007669"/>
    <property type="project" value="InterPro"/>
</dbReference>
<protein>
    <submittedName>
        <fullName evidence="8">Histidine decarboxylase</fullName>
    </submittedName>
</protein>
<dbReference type="Pfam" id="PF00282">
    <property type="entry name" value="Pyridoxal_deC"/>
    <property type="match status" value="1"/>
</dbReference>
<keyword evidence="4 6" id="KW-0663">Pyridoxal phosphate</keyword>
<name>A0A1H0X3M1_9PSEU</name>
<evidence type="ECO:0000256" key="3">
    <source>
        <dbReference type="ARBA" id="ARBA00022793"/>
    </source>
</evidence>
<sequence length="371" mass="39736">MDLAVTADGTGPGDLDLVREQRNRQRGRRGAFLGYPVNMDVDYRAFGELLDVLWITVGDPSRGYHARLDLQPFEREVVRFLAGVAGADSSRTYGYVTSGGSENNLFGIHVGRERLPDAPLYYSTTAHYTVERTARLLRMEPVPVASTRDGSIDLAALRAACERRPGRGAVVVATVGTTVAGGIDSLPGVLRAVEPAGEHHLHVDAALGGLVAAFAPNPPGWGFDAGADSVAISGHKLIGTPVPCGVVLARAELVGTPAEVEYLSAEDSTLACSRSALAPALLWYALRRLGHRGLAARVHRCLDTAAYAVDRLEAAGFRPWRNPASVNVVFERPAEHLCRRWRLSTSGPVAQVIAMPHVTRAMIDGLVADLR</sequence>
<keyword evidence="3" id="KW-0210">Decarboxylase</keyword>
<evidence type="ECO:0000313" key="8">
    <source>
        <dbReference type="EMBL" id="SDP97558.1"/>
    </source>
</evidence>
<proteinExistence type="inferred from homology"/>
<comment type="similarity">
    <text evidence="2 7">Belongs to the group II decarboxylase family.</text>
</comment>
<dbReference type="InterPro" id="IPR002129">
    <property type="entry name" value="PyrdxlP-dep_de-COase"/>
</dbReference>
<dbReference type="InterPro" id="IPR015421">
    <property type="entry name" value="PyrdxlP-dep_Trfase_major"/>
</dbReference>
<dbReference type="InterPro" id="IPR015422">
    <property type="entry name" value="PyrdxlP-dep_Trfase_small"/>
</dbReference>
<accession>A0A1H0X3M1</accession>
<dbReference type="EMBL" id="FNIX01000032">
    <property type="protein sequence ID" value="SDP97558.1"/>
    <property type="molecule type" value="Genomic_DNA"/>
</dbReference>
<reference evidence="9" key="1">
    <citation type="submission" date="2016-10" db="EMBL/GenBank/DDBJ databases">
        <authorList>
            <person name="Varghese N."/>
            <person name="Submissions S."/>
        </authorList>
    </citation>
    <scope>NUCLEOTIDE SEQUENCE [LARGE SCALE GENOMIC DNA]</scope>
    <source>
        <strain evidence="9">CGMCC 4.6609</strain>
    </source>
</reference>
<dbReference type="Gene3D" id="3.90.1150.10">
    <property type="entry name" value="Aspartate Aminotransferase, domain 1"/>
    <property type="match status" value="1"/>
</dbReference>
<evidence type="ECO:0000313" key="9">
    <source>
        <dbReference type="Proteomes" id="UP000199691"/>
    </source>
</evidence>
<dbReference type="InterPro" id="IPR021115">
    <property type="entry name" value="Pyridoxal-P_BS"/>
</dbReference>
<evidence type="ECO:0000256" key="1">
    <source>
        <dbReference type="ARBA" id="ARBA00001933"/>
    </source>
</evidence>
<evidence type="ECO:0000256" key="2">
    <source>
        <dbReference type="ARBA" id="ARBA00009533"/>
    </source>
</evidence>
<dbReference type="Proteomes" id="UP000199691">
    <property type="component" value="Unassembled WGS sequence"/>
</dbReference>
<dbReference type="OrthoDB" id="3335676at2"/>
<organism evidence="8 9">
    <name type="scientific">Lentzea jiangxiensis</name>
    <dbReference type="NCBI Taxonomy" id="641025"/>
    <lineage>
        <taxon>Bacteria</taxon>
        <taxon>Bacillati</taxon>
        <taxon>Actinomycetota</taxon>
        <taxon>Actinomycetes</taxon>
        <taxon>Pseudonocardiales</taxon>
        <taxon>Pseudonocardiaceae</taxon>
        <taxon>Lentzea</taxon>
    </lineage>
</organism>
<evidence type="ECO:0000256" key="5">
    <source>
        <dbReference type="ARBA" id="ARBA00023239"/>
    </source>
</evidence>
<evidence type="ECO:0000256" key="4">
    <source>
        <dbReference type="ARBA" id="ARBA00022898"/>
    </source>
</evidence>
<dbReference type="PANTHER" id="PTHR46101">
    <property type="match status" value="1"/>
</dbReference>
<gene>
    <name evidence="8" type="ORF">SAMN05421507_13224</name>
</gene>
<dbReference type="NCBIfam" id="NF002748">
    <property type="entry name" value="PRK02769.1"/>
    <property type="match status" value="1"/>
</dbReference>
<dbReference type="GO" id="GO:0004058">
    <property type="term" value="F:aromatic-L-amino-acid decarboxylase activity"/>
    <property type="evidence" value="ECO:0007669"/>
    <property type="project" value="UniProtKB-ARBA"/>
</dbReference>
<evidence type="ECO:0000256" key="6">
    <source>
        <dbReference type="PIRSR" id="PIRSR602129-50"/>
    </source>
</evidence>
<keyword evidence="5 7" id="KW-0456">Lyase</keyword>
<dbReference type="GO" id="GO:0019752">
    <property type="term" value="P:carboxylic acid metabolic process"/>
    <property type="evidence" value="ECO:0007669"/>
    <property type="project" value="InterPro"/>
</dbReference>
<keyword evidence="9" id="KW-1185">Reference proteome</keyword>
<dbReference type="PROSITE" id="PS00392">
    <property type="entry name" value="DDC_GAD_HDC_YDC"/>
    <property type="match status" value="1"/>
</dbReference>